<evidence type="ECO:0000313" key="3">
    <source>
        <dbReference type="EMBL" id="RXK51136.1"/>
    </source>
</evidence>
<keyword evidence="3" id="KW-0406">Ion transport</keyword>
<sequence>MSVLLVLLGVLCLGVAIVDILWTTLWVEGGAGPLTSQMMAWTWRLLRRLSGDRQRILRVTGPAVFLLGLAAWIGLLWAGWTFVFAGVEDSLVDTRDTGPISWTERFYFVGYSLFTMGNGDFTPKDGVWQVATALTTASGMLFVTLIVSYVVSVLDAVTQKRALASSVSGLGQSGERIVRTAWDGNSFDGLALQFDSLTTEINELTTNHQAYPILHYFYAGQRRYAAVVAVVAFDDALTLLRFGVRAEQRPSKSVLGAARASVESYLDTVTASFARVSTQEPPTPDLHRLRAADVPTVSDDAFSRSLTEVTSRRQRLLGLVEADAREWPRPGDE</sequence>
<evidence type="ECO:0000313" key="4">
    <source>
        <dbReference type="Proteomes" id="UP000289691"/>
    </source>
</evidence>
<dbReference type="InterPro" id="IPR013099">
    <property type="entry name" value="K_chnl_dom"/>
</dbReference>
<keyword evidence="1" id="KW-0472">Membrane</keyword>
<organism evidence="3 4">
    <name type="scientific">Halorientalis pallida</name>
    <dbReference type="NCBI Taxonomy" id="2479928"/>
    <lineage>
        <taxon>Archaea</taxon>
        <taxon>Methanobacteriati</taxon>
        <taxon>Methanobacteriota</taxon>
        <taxon>Stenosarchaea group</taxon>
        <taxon>Halobacteria</taxon>
        <taxon>Halobacteriales</taxon>
        <taxon>Haloarculaceae</taxon>
        <taxon>Halorientalis</taxon>
    </lineage>
</organism>
<dbReference type="Gene3D" id="1.10.287.70">
    <property type="match status" value="1"/>
</dbReference>
<gene>
    <name evidence="3" type="ORF">EAF64_00350</name>
</gene>
<proteinExistence type="predicted"/>
<dbReference type="Proteomes" id="UP000289691">
    <property type="component" value="Unassembled WGS sequence"/>
</dbReference>
<keyword evidence="3" id="KW-0813">Transport</keyword>
<dbReference type="OrthoDB" id="263876at2157"/>
<feature type="transmembrane region" description="Helical" evidence="1">
    <location>
        <begin position="126"/>
        <end position="151"/>
    </location>
</feature>
<keyword evidence="3" id="KW-0407">Ion channel</keyword>
<dbReference type="GO" id="GO:0034220">
    <property type="term" value="P:monoatomic ion transmembrane transport"/>
    <property type="evidence" value="ECO:0007669"/>
    <property type="project" value="UniProtKB-KW"/>
</dbReference>
<feature type="transmembrane region" description="Helical" evidence="1">
    <location>
        <begin position="64"/>
        <end position="87"/>
    </location>
</feature>
<dbReference type="SUPFAM" id="SSF81324">
    <property type="entry name" value="Voltage-gated potassium channels"/>
    <property type="match status" value="1"/>
</dbReference>
<dbReference type="EMBL" id="RDFA01000001">
    <property type="protein sequence ID" value="RXK51136.1"/>
    <property type="molecule type" value="Genomic_DNA"/>
</dbReference>
<evidence type="ECO:0000256" key="1">
    <source>
        <dbReference type="SAM" id="Phobius"/>
    </source>
</evidence>
<dbReference type="RefSeq" id="WP_129067003.1">
    <property type="nucleotide sequence ID" value="NZ_RDFA01000001.1"/>
</dbReference>
<keyword evidence="1" id="KW-0812">Transmembrane</keyword>
<evidence type="ECO:0000259" key="2">
    <source>
        <dbReference type="Pfam" id="PF07885"/>
    </source>
</evidence>
<accession>A0A498KZH3</accession>
<name>A0A498KZH3_9EURY</name>
<reference evidence="3 4" key="1">
    <citation type="submission" date="2019-01" db="EMBL/GenBank/DDBJ databases">
        <title>Halorientalis sp. F13-25 a new haloarchaeum isolated from hypersaline water.</title>
        <authorList>
            <person name="Ana D.-V."/>
            <person name="Cristina S.-P."/>
            <person name="Antonio V."/>
        </authorList>
    </citation>
    <scope>NUCLEOTIDE SEQUENCE [LARGE SCALE GENOMIC DNA]</scope>
    <source>
        <strain evidence="3 4">F13-25</strain>
    </source>
</reference>
<dbReference type="AlphaFoldDB" id="A0A498KZH3"/>
<feature type="domain" description="Potassium channel" evidence="2">
    <location>
        <begin position="76"/>
        <end position="154"/>
    </location>
</feature>
<dbReference type="Pfam" id="PF07885">
    <property type="entry name" value="Ion_trans_2"/>
    <property type="match status" value="1"/>
</dbReference>
<comment type="caution">
    <text evidence="3">The sequence shown here is derived from an EMBL/GenBank/DDBJ whole genome shotgun (WGS) entry which is preliminary data.</text>
</comment>
<keyword evidence="4" id="KW-1185">Reference proteome</keyword>
<protein>
    <submittedName>
        <fullName evidence="3">Two pore domain potassium channel family protein</fullName>
    </submittedName>
</protein>
<keyword evidence="1" id="KW-1133">Transmembrane helix</keyword>